<evidence type="ECO:0000256" key="4">
    <source>
        <dbReference type="ARBA" id="ARBA00022574"/>
    </source>
</evidence>
<keyword evidence="6 7" id="KW-0648">Protein biosynthesis</keyword>
<dbReference type="InterPro" id="IPR035979">
    <property type="entry name" value="RBD_domain_sf"/>
</dbReference>
<comment type="subunit">
    <text evidence="7 8">Component of the eukaryotic translation initiation factor 3 (eIF-3) complex.</text>
</comment>
<evidence type="ECO:0000256" key="8">
    <source>
        <dbReference type="PIRNR" id="PIRNR036424"/>
    </source>
</evidence>
<keyword evidence="3 7" id="KW-0396">Initiation factor</keyword>
<evidence type="ECO:0000256" key="1">
    <source>
        <dbReference type="ARBA" id="ARBA00004496"/>
    </source>
</evidence>
<dbReference type="PROSITE" id="PS50102">
    <property type="entry name" value="RRM"/>
    <property type="match status" value="1"/>
</dbReference>
<dbReference type="Pfam" id="PF00076">
    <property type="entry name" value="RRM_1"/>
    <property type="match status" value="1"/>
</dbReference>
<dbReference type="GO" id="GO:0005852">
    <property type="term" value="C:eukaryotic translation initiation factor 3 complex"/>
    <property type="evidence" value="ECO:0007669"/>
    <property type="project" value="UniProtKB-UniRule"/>
</dbReference>
<dbReference type="Pfam" id="PF08662">
    <property type="entry name" value="eIF2A"/>
    <property type="match status" value="1"/>
</dbReference>
<comment type="similarity">
    <text evidence="7 8">Belongs to the eIF-3 subunit B family.</text>
</comment>
<proteinExistence type="inferred from homology"/>
<evidence type="ECO:0000256" key="3">
    <source>
        <dbReference type="ARBA" id="ARBA00022540"/>
    </source>
</evidence>
<dbReference type="PANTHER" id="PTHR14068">
    <property type="entry name" value="EUKARYOTIC TRANSLATION INITIATION FACTOR 3 EIF3 -RELATED"/>
    <property type="match status" value="1"/>
</dbReference>
<dbReference type="SUPFAM" id="SSF82171">
    <property type="entry name" value="DPP6 N-terminal domain-like"/>
    <property type="match status" value="1"/>
</dbReference>
<dbReference type="HAMAP" id="MF_03001">
    <property type="entry name" value="eIF3b"/>
    <property type="match status" value="1"/>
</dbReference>
<dbReference type="GO" id="GO:0031369">
    <property type="term" value="F:translation initiation factor binding"/>
    <property type="evidence" value="ECO:0007669"/>
    <property type="project" value="InterPro"/>
</dbReference>
<keyword evidence="4" id="KW-0853">WD repeat</keyword>
<comment type="function">
    <text evidence="7">RNA-binding component of the eukaryotic translation initiation factor 3 (eIF-3) complex, which is involved in protein synthesis of a specialized repertoire of mRNAs and, together with other initiation factors, stimulates binding of mRNA and methionyl-tRNAi to the 40S ribosome. The eIF-3 complex specifically targets and initiates translation of a subset of mRNAs involved in cell proliferation.</text>
</comment>
<evidence type="ECO:0000256" key="2">
    <source>
        <dbReference type="ARBA" id="ARBA00022490"/>
    </source>
</evidence>
<dbReference type="InterPro" id="IPR011400">
    <property type="entry name" value="EIF3B"/>
</dbReference>
<dbReference type="CDD" id="cd12278">
    <property type="entry name" value="RRM_eIF3B"/>
    <property type="match status" value="1"/>
</dbReference>
<comment type="subcellular location">
    <subcellularLocation>
        <location evidence="1 7 8">Cytoplasm</location>
    </subcellularLocation>
</comment>
<comment type="function">
    <text evidence="8">Component of the eukaryotic translation initiation factor 3 (eIF-3) complex, which is involved in protein synthesis and, together with other initiation factors, stimulates binding of mRNA and methionyl-tRNAi to the 40S ribosome.</text>
</comment>
<evidence type="ECO:0000259" key="10">
    <source>
        <dbReference type="PROSITE" id="PS50102"/>
    </source>
</evidence>
<accession>A0A5K3ER80</accession>
<dbReference type="PIRSF" id="PIRSF036424">
    <property type="entry name" value="eIF3b"/>
    <property type="match status" value="1"/>
</dbReference>
<dbReference type="InterPro" id="IPR034363">
    <property type="entry name" value="eIF3B_RRM"/>
</dbReference>
<dbReference type="SUPFAM" id="SSF54928">
    <property type="entry name" value="RNA-binding domain, RBD"/>
    <property type="match status" value="1"/>
</dbReference>
<keyword evidence="5 7" id="KW-0694">RNA-binding</keyword>
<dbReference type="Gene3D" id="3.30.70.330">
    <property type="match status" value="1"/>
</dbReference>
<dbReference type="GO" id="GO:0033290">
    <property type="term" value="C:eukaryotic 48S preinitiation complex"/>
    <property type="evidence" value="ECO:0007669"/>
    <property type="project" value="UniProtKB-UniRule"/>
</dbReference>
<feature type="signal peptide" evidence="9">
    <location>
        <begin position="1"/>
        <end position="26"/>
    </location>
</feature>
<dbReference type="InterPro" id="IPR013979">
    <property type="entry name" value="TIF_beta_prop-like"/>
</dbReference>
<keyword evidence="2 7" id="KW-0963">Cytoplasm</keyword>
<feature type="domain" description="RRM" evidence="10">
    <location>
        <begin position="46"/>
        <end position="130"/>
    </location>
</feature>
<feature type="chain" id="PRO_5024363166" description="Eukaryotic translation initiation factor 3 subunit B" evidence="9">
    <location>
        <begin position="27"/>
        <end position="690"/>
    </location>
</feature>
<reference evidence="11" key="1">
    <citation type="submission" date="2019-11" db="UniProtKB">
        <authorList>
            <consortium name="WormBaseParasite"/>
        </authorList>
    </citation>
    <scope>IDENTIFICATION</scope>
</reference>
<dbReference type="GO" id="GO:0016282">
    <property type="term" value="C:eukaryotic 43S preinitiation complex"/>
    <property type="evidence" value="ECO:0007669"/>
    <property type="project" value="UniProtKB-UniRule"/>
</dbReference>
<organism evidence="11">
    <name type="scientific">Mesocestoides corti</name>
    <name type="common">Flatworm</name>
    <dbReference type="NCBI Taxonomy" id="53468"/>
    <lineage>
        <taxon>Eukaryota</taxon>
        <taxon>Metazoa</taxon>
        <taxon>Spiralia</taxon>
        <taxon>Lophotrochozoa</taxon>
        <taxon>Platyhelminthes</taxon>
        <taxon>Cestoda</taxon>
        <taxon>Eucestoda</taxon>
        <taxon>Cyclophyllidea</taxon>
        <taxon>Mesocestoididae</taxon>
        <taxon>Mesocestoides</taxon>
    </lineage>
</organism>
<dbReference type="InterPro" id="IPR012677">
    <property type="entry name" value="Nucleotide-bd_a/b_plait_sf"/>
</dbReference>
<name>A0A5K3ER80_MESCO</name>
<dbReference type="GO" id="GO:0003723">
    <property type="term" value="F:RNA binding"/>
    <property type="evidence" value="ECO:0007669"/>
    <property type="project" value="UniProtKB-UniRule"/>
</dbReference>
<dbReference type="WBParaSite" id="MCU_002102-RA">
    <property type="protein sequence ID" value="MCU_002102-RA"/>
    <property type="gene ID" value="MCU_002102"/>
</dbReference>
<dbReference type="GO" id="GO:0003743">
    <property type="term" value="F:translation initiation factor activity"/>
    <property type="evidence" value="ECO:0007669"/>
    <property type="project" value="UniProtKB-UniRule"/>
</dbReference>
<protein>
    <recommendedName>
        <fullName evidence="7 8">Eukaryotic translation initiation factor 3 subunit B</fullName>
        <shortName evidence="7 8">eIF3b</shortName>
    </recommendedName>
    <alternativeName>
        <fullName evidence="7">Eukaryotic translation initiation factor 3 subunit 9</fullName>
    </alternativeName>
</protein>
<evidence type="ECO:0000256" key="9">
    <source>
        <dbReference type="SAM" id="SignalP"/>
    </source>
</evidence>
<evidence type="ECO:0000256" key="7">
    <source>
        <dbReference type="HAMAP-Rule" id="MF_03001"/>
    </source>
</evidence>
<evidence type="ECO:0000256" key="6">
    <source>
        <dbReference type="ARBA" id="ARBA00022917"/>
    </source>
</evidence>
<dbReference type="InterPro" id="IPR000504">
    <property type="entry name" value="RRM_dom"/>
</dbReference>
<sequence>MEHRLPLHTLYFAYLLTAWLFPNTMGAGELIIGMEQEPVMPHLDGNTIIVDGCPVVGKAKADLLKNVLLKKFSAIGEIIYSNLPMNDTEQTSGYMFLTYATPELATKAVKEMNNLALDKAHTLLVTSLSDYSKSINVGKHWNPPEKKPYHDVGNLRSWLLNEFARNQFALLHQNGDKCSIFWHTNSEEIRIEERDDWSEGWIHWSPHGTYLATMHSQGVILWGGDKFERVARFAHRDVGMLDFSPNEKFMVTLSQNAEAREKQNHSLCDMIIWDVRKGTPCRNFSGSINSWPTFKWSHDDAYVATLQGGKIYIYETESFRLIDKKPLAMPVSIYDFAWSPTENIISFWTPETNNTPARVALMSIPSRKELCTKNLFSVAEIQLIWHPQGDFLCVQVLRCNKKKIEGGQVKYLGTFVNFELVRMREKLYPIDQVSVKDAATVTCFAWEPTGNRFAYIATDSSGKITIPLYELTKSGKVGEVSIFDRGNSRINELRWSPKGGTFVIASLRTADATIEFIDANDCQSVAKVDHAMASELHWDGTGRYLASVVSWFKHKSDNAVWFWNSVGRPLYHKQVTGLHIFAWRPFPPSLLTPEQIQSIKKTLASKYSAQFDAEDKMLASKASREVIERRQVLASEFNVWRTSLLSRYSADKAKRDKLRGVDTDKEVGEETEEELEFLVKTSREVVRRES</sequence>
<dbReference type="PANTHER" id="PTHR14068:SF0">
    <property type="entry name" value="EUKARYOTIC TRANSLATION INITIATION FACTOR 3 SUBUNIT B"/>
    <property type="match status" value="1"/>
</dbReference>
<keyword evidence="9" id="KW-0732">Signal</keyword>
<dbReference type="InterPro" id="IPR015943">
    <property type="entry name" value="WD40/YVTN_repeat-like_dom_sf"/>
</dbReference>
<evidence type="ECO:0000256" key="5">
    <source>
        <dbReference type="ARBA" id="ARBA00022884"/>
    </source>
</evidence>
<evidence type="ECO:0000313" key="11">
    <source>
        <dbReference type="WBParaSite" id="MCU_002102-RA"/>
    </source>
</evidence>
<dbReference type="GO" id="GO:0001732">
    <property type="term" value="P:formation of cytoplasmic translation initiation complex"/>
    <property type="evidence" value="ECO:0007669"/>
    <property type="project" value="UniProtKB-UniRule"/>
</dbReference>
<dbReference type="AlphaFoldDB" id="A0A5K3ER80"/>
<dbReference type="Gene3D" id="2.130.10.10">
    <property type="entry name" value="YVTN repeat-like/Quinoprotein amine dehydrogenase"/>
    <property type="match status" value="2"/>
</dbReference>